<dbReference type="NCBIfam" id="TIGR01182">
    <property type="entry name" value="eda"/>
    <property type="match status" value="1"/>
</dbReference>
<proteinExistence type="inferred from homology"/>
<evidence type="ECO:0000256" key="1">
    <source>
        <dbReference type="ARBA" id="ARBA00004761"/>
    </source>
</evidence>
<dbReference type="OrthoDB" id="9802667at2"/>
<evidence type="ECO:0000256" key="5">
    <source>
        <dbReference type="ARBA" id="ARBA00023277"/>
    </source>
</evidence>
<dbReference type="RefSeq" id="WP_090947850.1">
    <property type="nucleotide sequence ID" value="NZ_FOJS01000002.1"/>
</dbReference>
<evidence type="ECO:0000313" key="7">
    <source>
        <dbReference type="Proteomes" id="UP000198650"/>
    </source>
</evidence>
<evidence type="ECO:0000256" key="2">
    <source>
        <dbReference type="ARBA" id="ARBA00006906"/>
    </source>
</evidence>
<dbReference type="CDD" id="cd00452">
    <property type="entry name" value="KDPG_aldolase"/>
    <property type="match status" value="1"/>
</dbReference>
<keyword evidence="5" id="KW-0119">Carbohydrate metabolism</keyword>
<dbReference type="STRING" id="186116.SAMN05192569_1002137"/>
<dbReference type="PANTHER" id="PTHR30246:SF1">
    <property type="entry name" value="2-DEHYDRO-3-DEOXY-6-PHOSPHOGALACTONATE ALDOLASE-RELATED"/>
    <property type="match status" value="1"/>
</dbReference>
<comment type="similarity">
    <text evidence="2">Belongs to the KHG/KDPG aldolase family.</text>
</comment>
<keyword evidence="4" id="KW-0456">Lyase</keyword>
<dbReference type="InterPro" id="IPR013785">
    <property type="entry name" value="Aldolase_TIM"/>
</dbReference>
<accession>A0A1I0SM82</accession>
<dbReference type="GO" id="GO:0016829">
    <property type="term" value="F:lyase activity"/>
    <property type="evidence" value="ECO:0007669"/>
    <property type="project" value="UniProtKB-KW"/>
</dbReference>
<evidence type="ECO:0000256" key="4">
    <source>
        <dbReference type="ARBA" id="ARBA00023239"/>
    </source>
</evidence>
<dbReference type="Pfam" id="PF01081">
    <property type="entry name" value="Aldolase"/>
    <property type="match status" value="1"/>
</dbReference>
<comment type="subunit">
    <text evidence="3">Homotrimer.</text>
</comment>
<dbReference type="Proteomes" id="UP000198650">
    <property type="component" value="Unassembled WGS sequence"/>
</dbReference>
<dbReference type="EMBL" id="FOJS01000002">
    <property type="protein sequence ID" value="SFA40620.1"/>
    <property type="molecule type" value="Genomic_DNA"/>
</dbReference>
<sequence>MDVRQTIQEIGVVPVIRGATVDNIISLALALQRGGIPIIEITMETSGALAALGTAATELEDILVGAGTVLDAETARQAIAAGARFTVSPSLSIDVIQATKQCHVVSIAGGLTPTEIVTAFQHGADIVKVFPAHVFGPKYVQSLKEPLPHIPLMATGGINKETVGEYIKAGVDAVGVGSSLVNVKRGWENRELEAITERAAEFVSIVQKERKKRVTA</sequence>
<name>A0A1I0SM82_9BACL</name>
<dbReference type="AlphaFoldDB" id="A0A1I0SM82"/>
<organism evidence="6 7">
    <name type="scientific">Parageobacillus thermantarcticus</name>
    <dbReference type="NCBI Taxonomy" id="186116"/>
    <lineage>
        <taxon>Bacteria</taxon>
        <taxon>Bacillati</taxon>
        <taxon>Bacillota</taxon>
        <taxon>Bacilli</taxon>
        <taxon>Bacillales</taxon>
        <taxon>Anoxybacillaceae</taxon>
        <taxon>Parageobacillus</taxon>
    </lineage>
</organism>
<dbReference type="Gene3D" id="3.20.20.70">
    <property type="entry name" value="Aldolase class I"/>
    <property type="match status" value="1"/>
</dbReference>
<dbReference type="PANTHER" id="PTHR30246">
    <property type="entry name" value="2-KETO-3-DEOXY-6-PHOSPHOGLUCONATE ALDOLASE"/>
    <property type="match status" value="1"/>
</dbReference>
<reference evidence="7" key="1">
    <citation type="submission" date="2016-10" db="EMBL/GenBank/DDBJ databases">
        <authorList>
            <person name="Varghese N."/>
            <person name="Submissions S."/>
        </authorList>
    </citation>
    <scope>NUCLEOTIDE SEQUENCE [LARGE SCALE GENOMIC DNA]</scope>
    <source>
        <strain evidence="7">M1</strain>
    </source>
</reference>
<dbReference type="SUPFAM" id="SSF51569">
    <property type="entry name" value="Aldolase"/>
    <property type="match status" value="1"/>
</dbReference>
<evidence type="ECO:0000313" key="6">
    <source>
        <dbReference type="EMBL" id="SFA40620.1"/>
    </source>
</evidence>
<dbReference type="InterPro" id="IPR000887">
    <property type="entry name" value="Aldlse_KDPG_KHG"/>
</dbReference>
<gene>
    <name evidence="6" type="ORF">SAMN05192569_1002137</name>
</gene>
<comment type="pathway">
    <text evidence="1">Carbohydrate acid metabolism.</text>
</comment>
<keyword evidence="7" id="KW-1185">Reference proteome</keyword>
<evidence type="ECO:0000256" key="3">
    <source>
        <dbReference type="ARBA" id="ARBA00011233"/>
    </source>
</evidence>
<protein>
    <submittedName>
        <fullName evidence="6">2-dehydro-3-deoxyphosphogluconate aldolase / (4S)-4-hydroxy-2-oxoglutarate aldolase</fullName>
    </submittedName>
</protein>